<reference evidence="7" key="1">
    <citation type="submission" date="2020-09" db="EMBL/GenBank/DDBJ databases">
        <title>Taishania pollutisoli gen. nov., sp. nov., Isolated from Tetrabromobisphenol A-Contaminated Soil.</title>
        <authorList>
            <person name="Chen Q."/>
        </authorList>
    </citation>
    <scope>NUCLEOTIDE SEQUENCE</scope>
    <source>
        <strain evidence="7">CZZ-1</strain>
    </source>
</reference>
<dbReference type="Proteomes" id="UP000652681">
    <property type="component" value="Unassembled WGS sequence"/>
</dbReference>
<dbReference type="GO" id="GO:0016020">
    <property type="term" value="C:membrane"/>
    <property type="evidence" value="ECO:0007669"/>
    <property type="project" value="UniProtKB-SubCell"/>
</dbReference>
<feature type="transmembrane region" description="Helical" evidence="5">
    <location>
        <begin position="229"/>
        <end position="254"/>
    </location>
</feature>
<feature type="transmembrane region" description="Helical" evidence="5">
    <location>
        <begin position="343"/>
        <end position="360"/>
    </location>
</feature>
<name>A0A8J6PDT6_9FLAO</name>
<accession>A0A8J6PDT6</accession>
<dbReference type="Pfam" id="PF12698">
    <property type="entry name" value="ABC2_membrane_3"/>
    <property type="match status" value="1"/>
</dbReference>
<feature type="domain" description="ABC-2 type transporter transmembrane" evidence="6">
    <location>
        <begin position="20"/>
        <end position="418"/>
    </location>
</feature>
<evidence type="ECO:0000256" key="3">
    <source>
        <dbReference type="ARBA" id="ARBA00022989"/>
    </source>
</evidence>
<keyword evidence="4 5" id="KW-0472">Membrane</keyword>
<gene>
    <name evidence="7" type="ORF">H9Y05_04370</name>
</gene>
<evidence type="ECO:0000313" key="8">
    <source>
        <dbReference type="Proteomes" id="UP000652681"/>
    </source>
</evidence>
<protein>
    <submittedName>
        <fullName evidence="7">ABC transporter permease</fullName>
    </submittedName>
</protein>
<keyword evidence="2 5" id="KW-0812">Transmembrane</keyword>
<feature type="transmembrane region" description="Helical" evidence="5">
    <location>
        <begin position="372"/>
        <end position="393"/>
    </location>
</feature>
<evidence type="ECO:0000256" key="5">
    <source>
        <dbReference type="SAM" id="Phobius"/>
    </source>
</evidence>
<dbReference type="InterPro" id="IPR013525">
    <property type="entry name" value="ABC2_TM"/>
</dbReference>
<proteinExistence type="predicted"/>
<evidence type="ECO:0000256" key="4">
    <source>
        <dbReference type="ARBA" id="ARBA00023136"/>
    </source>
</evidence>
<dbReference type="RefSeq" id="WP_216713596.1">
    <property type="nucleotide sequence ID" value="NZ_JACVEL010000002.1"/>
</dbReference>
<comment type="subcellular location">
    <subcellularLocation>
        <location evidence="1">Membrane</location>
        <topology evidence="1">Multi-pass membrane protein</topology>
    </subcellularLocation>
</comment>
<feature type="transmembrane region" description="Helical" evidence="5">
    <location>
        <begin position="21"/>
        <end position="42"/>
    </location>
</feature>
<evidence type="ECO:0000313" key="7">
    <source>
        <dbReference type="EMBL" id="MBC9811705.1"/>
    </source>
</evidence>
<organism evidence="7 8">
    <name type="scientific">Taishania pollutisoli</name>
    <dbReference type="NCBI Taxonomy" id="2766479"/>
    <lineage>
        <taxon>Bacteria</taxon>
        <taxon>Pseudomonadati</taxon>
        <taxon>Bacteroidota</taxon>
        <taxon>Flavobacteriia</taxon>
        <taxon>Flavobacteriales</taxon>
        <taxon>Crocinitomicaceae</taxon>
        <taxon>Taishania</taxon>
    </lineage>
</organism>
<dbReference type="Gene3D" id="3.40.190.10">
    <property type="entry name" value="Periplasmic binding protein-like II"/>
    <property type="match status" value="1"/>
</dbReference>
<dbReference type="EMBL" id="JACVEL010000002">
    <property type="protein sequence ID" value="MBC9811705.1"/>
    <property type="molecule type" value="Genomic_DNA"/>
</dbReference>
<feature type="transmembrane region" description="Helical" evidence="5">
    <location>
        <begin position="400"/>
        <end position="422"/>
    </location>
</feature>
<sequence>MRNSWIIALREVKERIGSRSYVLFAIFGPLIILGLVYLLFVFGGNEAEKWNILVTDKAGILDNKLMPHPDPNVTYSFANDYIEHTDFANGKRYQQYDAMVEINEKVLSNKLSYVFYRTKPSFNLQAKVQYQVERRLEEVMIQRFTDLSVQTFREIKQPIKFSFRNVYDPYDQTSDVRTWVGFFFGMVILAFIALFGMTILRSVTSEKSNRIVEVLLASVRPQQLLFGKLTGVGISAFIQFFIWIIFIGLGLYLMREWMFPSIYDASSMNMAELTDNGRILSVQEKLYAGKEFNTIVDLVYERVNFGVMLTFFVLFFIGGYLFYGSFFAAIGSTAGTENDGQQFILPVLLILALSAYAGYYTVANPESELTGWLHYIPFTSPVVVMVKLTYGYAAGEAYQIWLSLIVLLLSAFFCLSVASRLYKNGVLQFGHRLKLQHLFKWLRK</sequence>
<feature type="transmembrane region" description="Helical" evidence="5">
    <location>
        <begin position="307"/>
        <end position="331"/>
    </location>
</feature>
<feature type="transmembrane region" description="Helical" evidence="5">
    <location>
        <begin position="179"/>
        <end position="200"/>
    </location>
</feature>
<comment type="caution">
    <text evidence="7">The sequence shown here is derived from an EMBL/GenBank/DDBJ whole genome shotgun (WGS) entry which is preliminary data.</text>
</comment>
<dbReference type="PANTHER" id="PTHR43471">
    <property type="entry name" value="ABC TRANSPORTER PERMEASE"/>
    <property type="match status" value="1"/>
</dbReference>
<keyword evidence="3 5" id="KW-1133">Transmembrane helix</keyword>
<keyword evidence="8" id="KW-1185">Reference proteome</keyword>
<evidence type="ECO:0000256" key="1">
    <source>
        <dbReference type="ARBA" id="ARBA00004141"/>
    </source>
</evidence>
<dbReference type="AlphaFoldDB" id="A0A8J6PDT6"/>
<evidence type="ECO:0000256" key="2">
    <source>
        <dbReference type="ARBA" id="ARBA00022692"/>
    </source>
</evidence>
<dbReference type="GO" id="GO:0140359">
    <property type="term" value="F:ABC-type transporter activity"/>
    <property type="evidence" value="ECO:0007669"/>
    <property type="project" value="InterPro"/>
</dbReference>
<evidence type="ECO:0000259" key="6">
    <source>
        <dbReference type="Pfam" id="PF12698"/>
    </source>
</evidence>